<protein>
    <submittedName>
        <fullName evidence="1">Uncharacterized protein</fullName>
    </submittedName>
</protein>
<accession>A0A222ZNH9</accession>
<organism evidence="1 2">
    <name type="scientific">Mycobacterium phage Krueger</name>
    <dbReference type="NCBI Taxonomy" id="2015820"/>
    <lineage>
        <taxon>Viruses</taxon>
        <taxon>Duplodnaviria</taxon>
        <taxon>Heunggongvirae</taxon>
        <taxon>Uroviricota</taxon>
        <taxon>Caudoviricetes</taxon>
        <taxon>Weiservirinae</taxon>
        <taxon>Unicornvirus</taxon>
        <taxon>Unicornvirus krueger</taxon>
    </lineage>
</organism>
<keyword evidence="2" id="KW-1185">Reference proteome</keyword>
<evidence type="ECO:0000313" key="2">
    <source>
        <dbReference type="Proteomes" id="UP000226065"/>
    </source>
</evidence>
<sequence>MQNLNADSAAGVEHVAGVFGAPRGSRQPWRAECTCGWVSVSYAADHAAQIMADDHVARA</sequence>
<name>A0A222ZNH9_9CAUD</name>
<evidence type="ECO:0000313" key="1">
    <source>
        <dbReference type="EMBL" id="ASR85580.1"/>
    </source>
</evidence>
<dbReference type="EMBL" id="MF324914">
    <property type="protein sequence ID" value="ASR85580.1"/>
    <property type="molecule type" value="Genomic_DNA"/>
</dbReference>
<gene>
    <name evidence="1" type="primary">82</name>
    <name evidence="1" type="ORF">SEA_KRUEGER_82</name>
</gene>
<dbReference type="KEGG" id="vg:60322888"/>
<dbReference type="GeneID" id="60322888"/>
<proteinExistence type="predicted"/>
<dbReference type="Proteomes" id="UP000226065">
    <property type="component" value="Segment"/>
</dbReference>
<reference evidence="1 2" key="1">
    <citation type="submission" date="2017-06" db="EMBL/GenBank/DDBJ databases">
        <authorList>
            <person name="Tobias T."/>
            <person name="Darnell A."/>
            <person name="Downs E."/>
            <person name="Draper R."/>
            <person name="Fishman F."/>
            <person name="Harders C."/>
            <person name="Isola J."/>
            <person name="Keiser K."/>
            <person name="Knight T."/>
            <person name="Lindquist A."/>
            <person name="Mozdren S."/>
            <person name="Obiri-Yeboah D."/>
            <person name="Oostindie M."/>
            <person name="Pearce C."/>
            <person name="Pelyhes D."/>
            <person name="Peterson J."/>
            <person name="Smith S."/>
            <person name="Vroom A."/>
            <person name="Stukey J."/>
            <person name="Best A."/>
            <person name="Garlena R.A."/>
            <person name="Russell D.A."/>
            <person name="Pope W.H."/>
            <person name="Jacobs-Sera D."/>
            <person name="Hendrix R.W."/>
            <person name="Hatfull G.F."/>
        </authorList>
    </citation>
    <scope>NUCLEOTIDE SEQUENCE [LARGE SCALE GENOMIC DNA]</scope>
</reference>
<dbReference type="RefSeq" id="YP_009951453.1">
    <property type="nucleotide sequence ID" value="NC_051601.1"/>
</dbReference>